<comment type="caution">
    <text evidence="2">The sequence shown here is derived from an EMBL/GenBank/DDBJ whole genome shotgun (WGS) entry which is preliminary data.</text>
</comment>
<sequence>MTSMFVNLPVTDLDRAKAFYTALGFTINPKFTDHNAACVIVEEDHSYFMILVREFFQTFTDLPIGDPAVAPSVSTAIFVESRDAVDAAVAAGLVAGGSEPRPASDYGFMYQRQLTDPDGNVLEFGWMDPVAAAQGPEAFAQQQA</sequence>
<dbReference type="SUPFAM" id="SSF54593">
    <property type="entry name" value="Glyoxalase/Bleomycin resistance protein/Dihydroxybiphenyl dioxygenase"/>
    <property type="match status" value="1"/>
</dbReference>
<dbReference type="PANTHER" id="PTHR36503:SF2">
    <property type="entry name" value="BLR2408 PROTEIN"/>
    <property type="match status" value="1"/>
</dbReference>
<dbReference type="PANTHER" id="PTHR36503">
    <property type="entry name" value="BLR2520 PROTEIN"/>
    <property type="match status" value="1"/>
</dbReference>
<evidence type="ECO:0000313" key="2">
    <source>
        <dbReference type="EMBL" id="MDM7829912.1"/>
    </source>
</evidence>
<gene>
    <name evidence="2" type="ORF">QRT05_01080</name>
</gene>
<proteinExistence type="predicted"/>
<dbReference type="InterPro" id="IPR053863">
    <property type="entry name" value="Glyoxy/Ble-like_N"/>
</dbReference>
<feature type="domain" description="Glyoxalase/Bleomycin resistance-like N-terminal" evidence="1">
    <location>
        <begin position="2"/>
        <end position="39"/>
    </location>
</feature>
<keyword evidence="3" id="KW-1185">Reference proteome</keyword>
<reference evidence="2 3" key="1">
    <citation type="submission" date="2023-06" db="EMBL/GenBank/DDBJ databases">
        <title>Cellulomonas sp. MW9 Whole genome sequence.</title>
        <authorList>
            <person name="Park S."/>
        </authorList>
    </citation>
    <scope>NUCLEOTIDE SEQUENCE [LARGE SCALE GENOMIC DNA]</scope>
    <source>
        <strain evidence="2 3">MW9</strain>
    </source>
</reference>
<accession>A0ABT7S4G9</accession>
<dbReference type="Pfam" id="PF22677">
    <property type="entry name" value="Ble-like_N"/>
    <property type="match status" value="1"/>
</dbReference>
<name>A0ABT7S4G9_9CELL</name>
<dbReference type="EMBL" id="JAUCGR010000001">
    <property type="protein sequence ID" value="MDM7829912.1"/>
    <property type="molecule type" value="Genomic_DNA"/>
</dbReference>
<evidence type="ECO:0000313" key="3">
    <source>
        <dbReference type="Proteomes" id="UP001321453"/>
    </source>
</evidence>
<dbReference type="Gene3D" id="3.10.180.10">
    <property type="entry name" value="2,3-Dihydroxybiphenyl 1,2-Dioxygenase, domain 1"/>
    <property type="match status" value="1"/>
</dbReference>
<dbReference type="RefSeq" id="WP_289444392.1">
    <property type="nucleotide sequence ID" value="NZ_JAUCGR010000001.1"/>
</dbReference>
<evidence type="ECO:0000259" key="1">
    <source>
        <dbReference type="Pfam" id="PF22677"/>
    </source>
</evidence>
<organism evidence="2 3">
    <name type="scientific">Cellulomonas edaphi</name>
    <dbReference type="NCBI Taxonomy" id="3053468"/>
    <lineage>
        <taxon>Bacteria</taxon>
        <taxon>Bacillati</taxon>
        <taxon>Actinomycetota</taxon>
        <taxon>Actinomycetes</taxon>
        <taxon>Micrococcales</taxon>
        <taxon>Cellulomonadaceae</taxon>
        <taxon>Cellulomonas</taxon>
    </lineage>
</organism>
<protein>
    <submittedName>
        <fullName evidence="2">Glyoxalase</fullName>
    </submittedName>
</protein>
<dbReference type="Proteomes" id="UP001321453">
    <property type="component" value="Unassembled WGS sequence"/>
</dbReference>
<dbReference type="InterPro" id="IPR029068">
    <property type="entry name" value="Glyas_Bleomycin-R_OHBP_Dase"/>
</dbReference>